<dbReference type="EMBL" id="BPVZ01000092">
    <property type="protein sequence ID" value="GKV31708.1"/>
    <property type="molecule type" value="Genomic_DNA"/>
</dbReference>
<reference evidence="1 2" key="1">
    <citation type="journal article" date="2021" name="Commun. Biol.">
        <title>The genome of Shorea leprosula (Dipterocarpaceae) highlights the ecological relevance of drought in aseasonal tropical rainforests.</title>
        <authorList>
            <person name="Ng K.K.S."/>
            <person name="Kobayashi M.J."/>
            <person name="Fawcett J.A."/>
            <person name="Hatakeyama M."/>
            <person name="Paape T."/>
            <person name="Ng C.H."/>
            <person name="Ang C.C."/>
            <person name="Tnah L.H."/>
            <person name="Lee C.T."/>
            <person name="Nishiyama T."/>
            <person name="Sese J."/>
            <person name="O'Brien M.J."/>
            <person name="Copetti D."/>
            <person name="Mohd Noor M.I."/>
            <person name="Ong R.C."/>
            <person name="Putra M."/>
            <person name="Sireger I.Z."/>
            <person name="Indrioko S."/>
            <person name="Kosugi Y."/>
            <person name="Izuno A."/>
            <person name="Isagi Y."/>
            <person name="Lee S.L."/>
            <person name="Shimizu K.K."/>
        </authorList>
    </citation>
    <scope>NUCLEOTIDE SEQUENCE [LARGE SCALE GENOMIC DNA]</scope>
    <source>
        <strain evidence="1">214</strain>
    </source>
</reference>
<protein>
    <submittedName>
        <fullName evidence="1">Uncharacterized protein</fullName>
    </submittedName>
</protein>
<sequence length="35" mass="4019">MGNGMLLWKWSLRQEIQKLGHCLSTSDIDFVAALR</sequence>
<proteinExistence type="predicted"/>
<evidence type="ECO:0000313" key="2">
    <source>
        <dbReference type="Proteomes" id="UP001054252"/>
    </source>
</evidence>
<dbReference type="Proteomes" id="UP001054252">
    <property type="component" value="Unassembled WGS sequence"/>
</dbReference>
<comment type="caution">
    <text evidence="1">The sequence shown here is derived from an EMBL/GenBank/DDBJ whole genome shotgun (WGS) entry which is preliminary data.</text>
</comment>
<name>A0AAV5L381_9ROSI</name>
<gene>
    <name evidence="1" type="ORF">SLEP1_g40379</name>
</gene>
<accession>A0AAV5L381</accession>
<organism evidence="1 2">
    <name type="scientific">Rubroshorea leprosula</name>
    <dbReference type="NCBI Taxonomy" id="152421"/>
    <lineage>
        <taxon>Eukaryota</taxon>
        <taxon>Viridiplantae</taxon>
        <taxon>Streptophyta</taxon>
        <taxon>Embryophyta</taxon>
        <taxon>Tracheophyta</taxon>
        <taxon>Spermatophyta</taxon>
        <taxon>Magnoliopsida</taxon>
        <taxon>eudicotyledons</taxon>
        <taxon>Gunneridae</taxon>
        <taxon>Pentapetalae</taxon>
        <taxon>rosids</taxon>
        <taxon>malvids</taxon>
        <taxon>Malvales</taxon>
        <taxon>Dipterocarpaceae</taxon>
        <taxon>Rubroshorea</taxon>
    </lineage>
</organism>
<evidence type="ECO:0000313" key="1">
    <source>
        <dbReference type="EMBL" id="GKV31708.1"/>
    </source>
</evidence>
<keyword evidence="2" id="KW-1185">Reference proteome</keyword>
<dbReference type="AlphaFoldDB" id="A0AAV5L381"/>